<evidence type="ECO:0000256" key="2">
    <source>
        <dbReference type="ARBA" id="ARBA00022448"/>
    </source>
</evidence>
<comment type="caution">
    <text evidence="15">The sequence shown here is derived from an EMBL/GenBank/DDBJ whole genome shotgun (WGS) entry which is preliminary data.</text>
</comment>
<feature type="coiled-coil region" evidence="14">
    <location>
        <begin position="49"/>
        <end position="83"/>
    </location>
</feature>
<sequence length="162" mass="18382">MNIPLNIDWQQILLHVLNFVILFGGLYFLLYKPVKNFMAKREAHYAEMAQKAQSELDSAEKIKADYQEQLKSVEGEISAKRTEAQKELDRSVQQQLSDAHAQADKIVADAQKDAARVHDKMIADAQKELTELAMEATKKLVYKDGDPYDAFLDQAERGEPNA</sequence>
<keyword evidence="14" id="KW-0175">Coiled coil</keyword>
<comment type="function">
    <text evidence="10 12">F(1)F(0) ATP synthase produces ATP from ADP in the presence of a proton or sodium gradient. F-type ATPases consist of two structural domains, F(1) containing the extramembraneous catalytic core and F(0) containing the membrane proton channel, linked together by a central stalk and a peripheral stalk. During catalysis, ATP synthesis in the catalytic domain of F(1) is coupled via a rotary mechanism of the central stalk subunits to proton translocation.</text>
</comment>
<dbReference type="InterPro" id="IPR050059">
    <property type="entry name" value="ATP_synthase_B_chain"/>
</dbReference>
<dbReference type="GO" id="GO:0046933">
    <property type="term" value="F:proton-transporting ATP synthase activity, rotational mechanism"/>
    <property type="evidence" value="ECO:0007669"/>
    <property type="project" value="UniProtKB-UniRule"/>
</dbReference>
<protein>
    <recommendedName>
        <fullName evidence="12">ATP synthase subunit b</fullName>
    </recommendedName>
    <alternativeName>
        <fullName evidence="12">ATP synthase F(0) sector subunit b</fullName>
    </alternativeName>
    <alternativeName>
        <fullName evidence="12">ATPase subunit I</fullName>
    </alternativeName>
    <alternativeName>
        <fullName evidence="12">F-type ATPase subunit b</fullName>
        <shortName evidence="12">F-ATPase subunit b</shortName>
    </alternativeName>
</protein>
<evidence type="ECO:0000256" key="9">
    <source>
        <dbReference type="ARBA" id="ARBA00023310"/>
    </source>
</evidence>
<accession>A0AAE3AKI8</accession>
<dbReference type="GO" id="GO:0005886">
    <property type="term" value="C:plasma membrane"/>
    <property type="evidence" value="ECO:0007669"/>
    <property type="project" value="UniProtKB-SubCell"/>
</dbReference>
<feature type="transmembrane region" description="Helical" evidence="12">
    <location>
        <begin position="12"/>
        <end position="31"/>
    </location>
</feature>
<keyword evidence="3 12" id="KW-0138">CF(0)</keyword>
<dbReference type="Proteomes" id="UP001199424">
    <property type="component" value="Unassembled WGS sequence"/>
</dbReference>
<dbReference type="EMBL" id="JAJEQC010000007">
    <property type="protein sequence ID" value="MCC2137097.1"/>
    <property type="molecule type" value="Genomic_DNA"/>
</dbReference>
<dbReference type="CDD" id="cd06503">
    <property type="entry name" value="ATP-synt_Fo_b"/>
    <property type="match status" value="1"/>
</dbReference>
<keyword evidence="12" id="KW-1003">Cell membrane</keyword>
<evidence type="ECO:0000256" key="3">
    <source>
        <dbReference type="ARBA" id="ARBA00022547"/>
    </source>
</evidence>
<keyword evidence="9 12" id="KW-0066">ATP synthesis</keyword>
<keyword evidence="4 12" id="KW-0812">Transmembrane</keyword>
<dbReference type="InterPro" id="IPR028987">
    <property type="entry name" value="ATP_synth_B-like_membr_sf"/>
</dbReference>
<comment type="function">
    <text evidence="12">Component of the F(0) channel, it forms part of the peripheral stalk, linking F(1) to F(0).</text>
</comment>
<comment type="subcellular location">
    <subcellularLocation>
        <location evidence="12">Cell membrane</location>
        <topology evidence="12">Single-pass membrane protein</topology>
    </subcellularLocation>
    <subcellularLocation>
        <location evidence="11">Endomembrane system</location>
        <topology evidence="11">Single-pass membrane protein</topology>
    </subcellularLocation>
</comment>
<keyword evidence="7 12" id="KW-0406">Ion transport</keyword>
<dbReference type="SUPFAM" id="SSF81573">
    <property type="entry name" value="F1F0 ATP synthase subunit B, membrane domain"/>
    <property type="match status" value="1"/>
</dbReference>
<comment type="similarity">
    <text evidence="1 12 13">Belongs to the ATPase B chain family.</text>
</comment>
<dbReference type="InterPro" id="IPR002146">
    <property type="entry name" value="ATP_synth_b/b'su_bac/chlpt"/>
</dbReference>
<evidence type="ECO:0000256" key="8">
    <source>
        <dbReference type="ARBA" id="ARBA00023136"/>
    </source>
</evidence>
<evidence type="ECO:0000256" key="4">
    <source>
        <dbReference type="ARBA" id="ARBA00022692"/>
    </source>
</evidence>
<evidence type="ECO:0000256" key="14">
    <source>
        <dbReference type="SAM" id="Coils"/>
    </source>
</evidence>
<dbReference type="PANTHER" id="PTHR33445">
    <property type="entry name" value="ATP SYNTHASE SUBUNIT B', CHLOROPLASTIC"/>
    <property type="match status" value="1"/>
</dbReference>
<keyword evidence="5 12" id="KW-0375">Hydrogen ion transport</keyword>
<evidence type="ECO:0000256" key="11">
    <source>
        <dbReference type="ARBA" id="ARBA00037847"/>
    </source>
</evidence>
<dbReference type="GO" id="GO:0045259">
    <property type="term" value="C:proton-transporting ATP synthase complex"/>
    <property type="evidence" value="ECO:0007669"/>
    <property type="project" value="UniProtKB-KW"/>
</dbReference>
<keyword evidence="8 12" id="KW-0472">Membrane</keyword>
<proteinExistence type="inferred from homology"/>
<evidence type="ECO:0000256" key="6">
    <source>
        <dbReference type="ARBA" id="ARBA00022989"/>
    </source>
</evidence>
<dbReference type="GO" id="GO:0012505">
    <property type="term" value="C:endomembrane system"/>
    <property type="evidence" value="ECO:0007669"/>
    <property type="project" value="UniProtKB-SubCell"/>
</dbReference>
<evidence type="ECO:0000313" key="15">
    <source>
        <dbReference type="EMBL" id="MCC2137097.1"/>
    </source>
</evidence>
<evidence type="ECO:0000313" key="16">
    <source>
        <dbReference type="Proteomes" id="UP001199424"/>
    </source>
</evidence>
<organism evidence="15 16">
    <name type="scientific">Hominenteromicrobium mulieris</name>
    <dbReference type="NCBI Taxonomy" id="2885357"/>
    <lineage>
        <taxon>Bacteria</taxon>
        <taxon>Bacillati</taxon>
        <taxon>Bacillota</taxon>
        <taxon>Clostridia</taxon>
        <taxon>Eubacteriales</taxon>
        <taxon>Oscillospiraceae</taxon>
        <taxon>Hominenteromicrobium</taxon>
    </lineage>
</organism>
<evidence type="ECO:0000256" key="13">
    <source>
        <dbReference type="RuleBase" id="RU003848"/>
    </source>
</evidence>
<keyword evidence="6 12" id="KW-1133">Transmembrane helix</keyword>
<dbReference type="HAMAP" id="MF_01398">
    <property type="entry name" value="ATP_synth_b_bprime"/>
    <property type="match status" value="1"/>
</dbReference>
<gene>
    <name evidence="12" type="primary">atpF</name>
    <name evidence="15" type="ORF">LKD31_08715</name>
</gene>
<reference evidence="15" key="1">
    <citation type="submission" date="2021-10" db="EMBL/GenBank/DDBJ databases">
        <title>Anaerobic single-cell dispensing facilitates the cultivation of human gut bacteria.</title>
        <authorList>
            <person name="Afrizal A."/>
        </authorList>
    </citation>
    <scope>NUCLEOTIDE SEQUENCE</scope>
    <source>
        <strain evidence="15">CLA-AA-H250</strain>
    </source>
</reference>
<evidence type="ECO:0000256" key="10">
    <source>
        <dbReference type="ARBA" id="ARBA00025198"/>
    </source>
</evidence>
<dbReference type="Pfam" id="PF00430">
    <property type="entry name" value="ATP-synt_B"/>
    <property type="match status" value="1"/>
</dbReference>
<dbReference type="PANTHER" id="PTHR33445:SF2">
    <property type="entry name" value="ATP SYNTHASE SUBUNIT B', CHLOROPLASTIC"/>
    <property type="match status" value="1"/>
</dbReference>
<keyword evidence="2 12" id="KW-0813">Transport</keyword>
<evidence type="ECO:0000256" key="7">
    <source>
        <dbReference type="ARBA" id="ARBA00023065"/>
    </source>
</evidence>
<dbReference type="RefSeq" id="WP_176820565.1">
    <property type="nucleotide sequence ID" value="NZ_JAJEQC010000007.1"/>
</dbReference>
<evidence type="ECO:0000256" key="1">
    <source>
        <dbReference type="ARBA" id="ARBA00005513"/>
    </source>
</evidence>
<keyword evidence="16" id="KW-1185">Reference proteome</keyword>
<comment type="subunit">
    <text evidence="12">F-type ATPases have 2 components, F(1) - the catalytic core - and F(0) - the membrane proton channel. F(1) has five subunits: alpha(3), beta(3), gamma(1), delta(1), epsilon(1). F(0) has three main subunits: a(1), b(2) and c(10-14). The alpha and beta chains form an alternating ring which encloses part of the gamma chain. F(1) is attached to F(0) by a central stalk formed by the gamma and epsilon chains, while a peripheral stalk is formed by the delta and b chains.</text>
</comment>
<evidence type="ECO:0000256" key="12">
    <source>
        <dbReference type="HAMAP-Rule" id="MF_01398"/>
    </source>
</evidence>
<dbReference type="AlphaFoldDB" id="A0AAE3AKI8"/>
<name>A0AAE3AKI8_9FIRM</name>
<dbReference type="GO" id="GO:0046961">
    <property type="term" value="F:proton-transporting ATPase activity, rotational mechanism"/>
    <property type="evidence" value="ECO:0007669"/>
    <property type="project" value="TreeGrafter"/>
</dbReference>
<evidence type="ECO:0000256" key="5">
    <source>
        <dbReference type="ARBA" id="ARBA00022781"/>
    </source>
</evidence>